<keyword evidence="6 9" id="KW-0067">ATP-binding</keyword>
<evidence type="ECO:0000313" key="9">
    <source>
        <dbReference type="EMBL" id="AEF81121.1"/>
    </source>
</evidence>
<evidence type="ECO:0000256" key="1">
    <source>
        <dbReference type="ARBA" id="ARBA00004417"/>
    </source>
</evidence>
<dbReference type="PROSITE" id="PS50893">
    <property type="entry name" value="ABC_TRANSPORTER_2"/>
    <property type="match status" value="1"/>
</dbReference>
<dbReference type="SMART" id="SM00382">
    <property type="entry name" value="AAA"/>
    <property type="match status" value="1"/>
</dbReference>
<dbReference type="InterPro" id="IPR017871">
    <property type="entry name" value="ABC_transporter-like_CS"/>
</dbReference>
<dbReference type="CDD" id="cd03257">
    <property type="entry name" value="ABC_NikE_OppD_transporters"/>
    <property type="match status" value="1"/>
</dbReference>
<keyword evidence="5" id="KW-0547">Nucleotide-binding</keyword>
<dbReference type="eggNOG" id="COG0444">
    <property type="taxonomic scope" value="Bacteria"/>
</dbReference>
<dbReference type="InterPro" id="IPR013563">
    <property type="entry name" value="Oligopep_ABC_C"/>
</dbReference>
<dbReference type="Gene3D" id="3.40.50.300">
    <property type="entry name" value="P-loop containing nucleotide triphosphate hydrolases"/>
    <property type="match status" value="1"/>
</dbReference>
<dbReference type="InterPro" id="IPR003593">
    <property type="entry name" value="AAA+_ATPase"/>
</dbReference>
<dbReference type="GO" id="GO:0016887">
    <property type="term" value="F:ATP hydrolysis activity"/>
    <property type="evidence" value="ECO:0007669"/>
    <property type="project" value="InterPro"/>
</dbReference>
<dbReference type="InterPro" id="IPR027417">
    <property type="entry name" value="P-loop_NTPase"/>
</dbReference>
<dbReference type="RefSeq" id="WP_015712051.1">
    <property type="nucleotide sequence ID" value="NC_015577.1"/>
</dbReference>
<dbReference type="EMBL" id="CP001841">
    <property type="protein sequence ID" value="AEF81121.1"/>
    <property type="molecule type" value="Genomic_DNA"/>
</dbReference>
<dbReference type="PROSITE" id="PS00211">
    <property type="entry name" value="ABC_TRANSPORTER_1"/>
    <property type="match status" value="1"/>
</dbReference>
<dbReference type="InterPro" id="IPR050388">
    <property type="entry name" value="ABC_Ni/Peptide_Import"/>
</dbReference>
<sequence length="320" mass="35209">MSDTVLRVEKLYCDFLTIEGIVYAVSGADLAVKRGEIHGLVGESGCGKSVSSRAVMGLLDKRHSRLKGRVMFGGRNLLELSEAEMRSIRGRQIAMIFQDPLNSLSPLVPVGRQIEEAMANHSFLSPEERKNRMRYLLERVGLHRGVETQYPFELSGGMQQRIMIAQAVSCEPQLIIADEPTTALDVTIQAQALDLLRELQKELSLSVLLITHNFSVVAEICDTVSVMYSGRVVETAPARALIEGAAHPYSRALIDCIPRRKRGHVLPVIPGFPPRLYDPVSGCPFAPRCSLADKACVEPPPCVEGEGGRKVFCHHPGVMR</sequence>
<dbReference type="FunFam" id="3.40.50.300:FF:000016">
    <property type="entry name" value="Oligopeptide ABC transporter ATP-binding component"/>
    <property type="match status" value="1"/>
</dbReference>
<dbReference type="OrthoDB" id="337094at2"/>
<keyword evidence="7" id="KW-0472">Membrane</keyword>
<dbReference type="SUPFAM" id="SSF52540">
    <property type="entry name" value="P-loop containing nucleoside triphosphate hydrolases"/>
    <property type="match status" value="1"/>
</dbReference>
<dbReference type="STRING" id="545695.TREAZ_3525"/>
<organism evidence="9 10">
    <name type="scientific">Leadbettera azotonutricia (strain ATCC BAA-888 / DSM 13862 / ZAS-9)</name>
    <name type="common">Treponema azotonutricium</name>
    <dbReference type="NCBI Taxonomy" id="545695"/>
    <lineage>
        <taxon>Bacteria</taxon>
        <taxon>Pseudomonadati</taxon>
        <taxon>Spirochaetota</taxon>
        <taxon>Spirochaetia</taxon>
        <taxon>Spirochaetales</taxon>
        <taxon>Breznakiellaceae</taxon>
        <taxon>Leadbettera</taxon>
    </lineage>
</organism>
<reference evidence="9 10" key="2">
    <citation type="journal article" date="2011" name="ISME J.">
        <title>RNA-seq reveals cooperative metabolic interactions between two termite-gut spirochete species in co-culture.</title>
        <authorList>
            <person name="Rosenthal A.Z."/>
            <person name="Matson E.G."/>
            <person name="Eldar A."/>
            <person name="Leadbetter J.R."/>
        </authorList>
    </citation>
    <scope>NUCLEOTIDE SEQUENCE [LARGE SCALE GENOMIC DNA]</scope>
    <source>
        <strain evidence="10">ATCC BAA-888 / DSM 13862 / ZAS-9</strain>
    </source>
</reference>
<evidence type="ECO:0000313" key="10">
    <source>
        <dbReference type="Proteomes" id="UP000009222"/>
    </source>
</evidence>
<dbReference type="GO" id="GO:0005886">
    <property type="term" value="C:plasma membrane"/>
    <property type="evidence" value="ECO:0007669"/>
    <property type="project" value="UniProtKB-SubCell"/>
</dbReference>
<proteinExistence type="inferred from homology"/>
<name>F5Y7A8_LEAAZ</name>
<dbReference type="InParanoid" id="F5Y7A8"/>
<dbReference type="Proteomes" id="UP000009222">
    <property type="component" value="Chromosome"/>
</dbReference>
<evidence type="ECO:0000256" key="2">
    <source>
        <dbReference type="ARBA" id="ARBA00005417"/>
    </source>
</evidence>
<comment type="similarity">
    <text evidence="2">Belongs to the ABC transporter superfamily.</text>
</comment>
<dbReference type="KEGG" id="taz:TREAZ_3525"/>
<reference evidence="10" key="1">
    <citation type="submission" date="2009-12" db="EMBL/GenBank/DDBJ databases">
        <title>Complete sequence of Treponema azotonutricium strain ZAS-9.</title>
        <authorList>
            <person name="Tetu S.G."/>
            <person name="Matson E."/>
            <person name="Ren Q."/>
            <person name="Seshadri R."/>
            <person name="Elbourne L."/>
            <person name="Hassan K.A."/>
            <person name="Durkin A."/>
            <person name="Radune D."/>
            <person name="Mohamoud Y."/>
            <person name="Shay R."/>
            <person name="Jin S."/>
            <person name="Zhang X."/>
            <person name="Lucey K."/>
            <person name="Ballor N.R."/>
            <person name="Ottesen E."/>
            <person name="Rosenthal R."/>
            <person name="Allen A."/>
            <person name="Leadbetter J.R."/>
            <person name="Paulsen I.T."/>
        </authorList>
    </citation>
    <scope>NUCLEOTIDE SEQUENCE [LARGE SCALE GENOMIC DNA]</scope>
    <source>
        <strain evidence="10">ATCC BAA-888 / DSM 13862 / ZAS-9</strain>
    </source>
</reference>
<feature type="domain" description="ABC transporter" evidence="8">
    <location>
        <begin position="6"/>
        <end position="254"/>
    </location>
</feature>
<dbReference type="GO" id="GO:0015833">
    <property type="term" value="P:peptide transport"/>
    <property type="evidence" value="ECO:0007669"/>
    <property type="project" value="InterPro"/>
</dbReference>
<dbReference type="PANTHER" id="PTHR43297">
    <property type="entry name" value="OLIGOPEPTIDE TRANSPORT ATP-BINDING PROTEIN APPD"/>
    <property type="match status" value="1"/>
</dbReference>
<dbReference type="PANTHER" id="PTHR43297:SF2">
    <property type="entry name" value="DIPEPTIDE TRANSPORT ATP-BINDING PROTEIN DPPD"/>
    <property type="match status" value="1"/>
</dbReference>
<evidence type="ECO:0000256" key="3">
    <source>
        <dbReference type="ARBA" id="ARBA00022448"/>
    </source>
</evidence>
<evidence type="ECO:0000256" key="7">
    <source>
        <dbReference type="ARBA" id="ARBA00023136"/>
    </source>
</evidence>
<evidence type="ECO:0000256" key="6">
    <source>
        <dbReference type="ARBA" id="ARBA00022840"/>
    </source>
</evidence>
<dbReference type="Pfam" id="PF08352">
    <property type="entry name" value="oligo_HPY"/>
    <property type="match status" value="1"/>
</dbReference>
<dbReference type="NCBIfam" id="TIGR01727">
    <property type="entry name" value="oligo_HPY"/>
    <property type="match status" value="1"/>
</dbReference>
<protein>
    <submittedName>
        <fullName evidence="9">Dipeptide transport ATP-binding protein DppD</fullName>
    </submittedName>
</protein>
<evidence type="ECO:0000256" key="5">
    <source>
        <dbReference type="ARBA" id="ARBA00022741"/>
    </source>
</evidence>
<evidence type="ECO:0000256" key="4">
    <source>
        <dbReference type="ARBA" id="ARBA00022475"/>
    </source>
</evidence>
<keyword evidence="10" id="KW-1185">Reference proteome</keyword>
<gene>
    <name evidence="9" type="ordered locus">TREAZ_3525</name>
</gene>
<comment type="subcellular location">
    <subcellularLocation>
        <location evidence="1">Cell inner membrane</location>
        <topology evidence="1">Peripheral membrane protein</topology>
    </subcellularLocation>
</comment>
<keyword evidence="3" id="KW-0813">Transport</keyword>
<accession>F5Y7A8</accession>
<dbReference type="Pfam" id="PF00005">
    <property type="entry name" value="ABC_tran"/>
    <property type="match status" value="1"/>
</dbReference>
<dbReference type="GO" id="GO:0005524">
    <property type="term" value="F:ATP binding"/>
    <property type="evidence" value="ECO:0007669"/>
    <property type="project" value="UniProtKB-KW"/>
</dbReference>
<dbReference type="HOGENOM" id="CLU_000604_1_23_12"/>
<evidence type="ECO:0000259" key="8">
    <source>
        <dbReference type="PROSITE" id="PS50893"/>
    </source>
</evidence>
<keyword evidence="4" id="KW-1003">Cell membrane</keyword>
<dbReference type="InterPro" id="IPR003439">
    <property type="entry name" value="ABC_transporter-like_ATP-bd"/>
</dbReference>
<dbReference type="AlphaFoldDB" id="F5Y7A8"/>